<protein>
    <submittedName>
        <fullName evidence="1">Uncharacterized protein</fullName>
    </submittedName>
</protein>
<sequence>MTKAQVEFSDYYNKTLCKIEIMKKLIYITLVIFSVTNVSGQELKKEHQKFIQTFIDNVKDDKKEEIAKIISYPLNRENPIPSIKNKAEFIKRYSEIFDAALKKEIISSKPAKDWSEVGWRGIMLNNGTIWFDTDGKLKTINYQSGYERELKDRLISGQKKNLHSSIASFKKPLYVLETSKFRIRIDDLGNENYRYASWAIKKPMSEKPDLIISNGKWSAEGSGGNSKFDFKKGAYLYECYIMVLGPSNSPPATLTIYQNEKEILSQNAKIVPR</sequence>
<accession>A0A1J7CLK4</accession>
<dbReference type="Proteomes" id="UP000182826">
    <property type="component" value="Unassembled WGS sequence"/>
</dbReference>
<name>A0A1J7CLK4_FLAJO</name>
<proteinExistence type="predicted"/>
<gene>
    <name evidence="1" type="ORF">BKM63_06020</name>
</gene>
<dbReference type="AlphaFoldDB" id="A0A1J7CLK4"/>
<comment type="caution">
    <text evidence="1">The sequence shown here is derived from an EMBL/GenBank/DDBJ whole genome shotgun (WGS) entry which is preliminary data.</text>
</comment>
<evidence type="ECO:0000313" key="2">
    <source>
        <dbReference type="Proteomes" id="UP000182826"/>
    </source>
</evidence>
<keyword evidence="2" id="KW-1185">Reference proteome</keyword>
<dbReference type="EMBL" id="MLFK01000005">
    <property type="protein sequence ID" value="OIV42432.1"/>
    <property type="molecule type" value="Genomic_DNA"/>
</dbReference>
<organism evidence="1 2">
    <name type="scientific">Flavobacterium johnsoniae</name>
    <name type="common">Cytophaga johnsonae</name>
    <dbReference type="NCBI Taxonomy" id="986"/>
    <lineage>
        <taxon>Bacteria</taxon>
        <taxon>Pseudomonadati</taxon>
        <taxon>Bacteroidota</taxon>
        <taxon>Flavobacteriia</taxon>
        <taxon>Flavobacteriales</taxon>
        <taxon>Flavobacteriaceae</taxon>
        <taxon>Flavobacterium</taxon>
    </lineage>
</organism>
<evidence type="ECO:0000313" key="1">
    <source>
        <dbReference type="EMBL" id="OIV42432.1"/>
    </source>
</evidence>
<reference evidence="1 2" key="1">
    <citation type="submission" date="2016-10" db="EMBL/GenBank/DDBJ databases">
        <title>Draft Genome Sequence of Rhizobacteria Flavobacterium johnsoniae CI04.</title>
        <authorList>
            <person name="Bravo J.I."/>
            <person name="Lozano G.L."/>
            <person name="Handelsman J."/>
        </authorList>
    </citation>
    <scope>NUCLEOTIDE SEQUENCE [LARGE SCALE GENOMIC DNA]</scope>
    <source>
        <strain evidence="1 2">CI04</strain>
    </source>
</reference>